<evidence type="ECO:0000313" key="4">
    <source>
        <dbReference type="Proteomes" id="UP001595693"/>
    </source>
</evidence>
<evidence type="ECO:0000313" key="3">
    <source>
        <dbReference type="EMBL" id="MFC3936639.1"/>
    </source>
</evidence>
<feature type="transmembrane region" description="Helical" evidence="1">
    <location>
        <begin position="6"/>
        <end position="28"/>
    </location>
</feature>
<feature type="transmembrane region" description="Helical" evidence="1">
    <location>
        <begin position="90"/>
        <end position="111"/>
    </location>
</feature>
<organism evidence="3 4">
    <name type="scientific">Acidovorax facilis</name>
    <dbReference type="NCBI Taxonomy" id="12917"/>
    <lineage>
        <taxon>Bacteria</taxon>
        <taxon>Pseudomonadati</taxon>
        <taxon>Pseudomonadota</taxon>
        <taxon>Betaproteobacteria</taxon>
        <taxon>Burkholderiales</taxon>
        <taxon>Comamonadaceae</taxon>
        <taxon>Acidovorax</taxon>
    </lineage>
</organism>
<name>A0ABV8DEU6_9BURK</name>
<dbReference type="EMBL" id="JBHSAJ010000056">
    <property type="protein sequence ID" value="MFC3936639.1"/>
    <property type="molecule type" value="Genomic_DNA"/>
</dbReference>
<feature type="transmembrane region" description="Helical" evidence="1">
    <location>
        <begin position="132"/>
        <end position="154"/>
    </location>
</feature>
<gene>
    <name evidence="3" type="ORF">ACFOW3_18625</name>
</gene>
<keyword evidence="1" id="KW-0472">Membrane</keyword>
<evidence type="ECO:0000256" key="1">
    <source>
        <dbReference type="SAM" id="Phobius"/>
    </source>
</evidence>
<dbReference type="InterPro" id="IPR008457">
    <property type="entry name" value="Cu-R_CopD_dom"/>
</dbReference>
<reference evidence="4" key="1">
    <citation type="journal article" date="2019" name="Int. J. Syst. Evol. Microbiol.">
        <title>The Global Catalogue of Microorganisms (GCM) 10K type strain sequencing project: providing services to taxonomists for standard genome sequencing and annotation.</title>
        <authorList>
            <consortium name="The Broad Institute Genomics Platform"/>
            <consortium name="The Broad Institute Genome Sequencing Center for Infectious Disease"/>
            <person name="Wu L."/>
            <person name="Ma J."/>
        </authorList>
    </citation>
    <scope>NUCLEOTIDE SEQUENCE [LARGE SCALE GENOMIC DNA]</scope>
    <source>
        <strain evidence="4">CCUG 2113</strain>
    </source>
</reference>
<comment type="caution">
    <text evidence="3">The sequence shown here is derived from an EMBL/GenBank/DDBJ whole genome shotgun (WGS) entry which is preliminary data.</text>
</comment>
<dbReference type="RefSeq" id="WP_055397820.1">
    <property type="nucleotide sequence ID" value="NZ_CP192460.1"/>
</dbReference>
<feature type="transmembrane region" description="Helical" evidence="1">
    <location>
        <begin position="48"/>
        <end position="70"/>
    </location>
</feature>
<protein>
    <submittedName>
        <fullName evidence="3">CopD family protein</fullName>
    </submittedName>
</protein>
<keyword evidence="1" id="KW-1133">Transmembrane helix</keyword>
<accession>A0ABV8DEU6</accession>
<sequence>MLYNALQLAHVLSIIVWIGGMVFAHFFLRPAAQSLEPPQRVRLMHDVLQRFFAAVGVAVLVVLGSGLWMIGRVAKQTVQAGGSFAMPLDWTIMATLGLAMMVIFGHIRFALFRRLQRAVAASDWPAGGKALGSIRSWVGVNLALGVVIVVVTLLV</sequence>
<keyword evidence="4" id="KW-1185">Reference proteome</keyword>
<feature type="domain" description="Copper resistance protein D" evidence="2">
    <location>
        <begin position="47"/>
        <end position="153"/>
    </location>
</feature>
<proteinExistence type="predicted"/>
<dbReference type="Proteomes" id="UP001595693">
    <property type="component" value="Unassembled WGS sequence"/>
</dbReference>
<evidence type="ECO:0000259" key="2">
    <source>
        <dbReference type="Pfam" id="PF05425"/>
    </source>
</evidence>
<keyword evidence="1" id="KW-0812">Transmembrane</keyword>
<dbReference type="Pfam" id="PF05425">
    <property type="entry name" value="CopD"/>
    <property type="match status" value="1"/>
</dbReference>